<keyword evidence="2" id="KW-0813">Transport</keyword>
<comment type="caution">
    <text evidence="11">The sequence shown here is derived from an EMBL/GenBank/DDBJ whole genome shotgun (WGS) entry which is preliminary data.</text>
</comment>
<evidence type="ECO:0000256" key="6">
    <source>
        <dbReference type="NCBIfam" id="TIGR01068"/>
    </source>
</evidence>
<dbReference type="SUPFAM" id="SSF52833">
    <property type="entry name" value="Thioredoxin-like"/>
    <property type="match status" value="1"/>
</dbReference>
<evidence type="ECO:0000256" key="9">
    <source>
        <dbReference type="PIRSR" id="PIRSR000077-4"/>
    </source>
</evidence>
<reference evidence="11" key="1">
    <citation type="submission" date="2020-10" db="EMBL/GenBank/DDBJ databases">
        <authorList>
            <person name="Gilroy R."/>
        </authorList>
    </citation>
    <scope>NUCLEOTIDE SEQUENCE</scope>
    <source>
        <strain evidence="11">ChiHecec2B26-709</strain>
    </source>
</reference>
<dbReference type="InterPro" id="IPR013766">
    <property type="entry name" value="Thioredoxin_domain"/>
</dbReference>
<gene>
    <name evidence="11" type="primary">trxA</name>
    <name evidence="11" type="ORF">IAC35_01825</name>
</gene>
<evidence type="ECO:0000259" key="10">
    <source>
        <dbReference type="PROSITE" id="PS51352"/>
    </source>
</evidence>
<dbReference type="InterPro" id="IPR036249">
    <property type="entry name" value="Thioredoxin-like_sf"/>
</dbReference>
<feature type="site" description="Deprotonates C-terminal active site Cys" evidence="8">
    <location>
        <position position="23"/>
    </location>
</feature>
<dbReference type="Proteomes" id="UP000886881">
    <property type="component" value="Unassembled WGS sequence"/>
</dbReference>
<name>A0A9D1GML2_9BACT</name>
<dbReference type="EMBL" id="DVLC01000034">
    <property type="protein sequence ID" value="HIT46579.1"/>
    <property type="molecule type" value="Genomic_DNA"/>
</dbReference>
<evidence type="ECO:0000256" key="7">
    <source>
        <dbReference type="PIRNR" id="PIRNR000077"/>
    </source>
</evidence>
<dbReference type="AlphaFoldDB" id="A0A9D1GML2"/>
<dbReference type="GO" id="GO:0015035">
    <property type="term" value="F:protein-disulfide reductase activity"/>
    <property type="evidence" value="ECO:0007669"/>
    <property type="project" value="UniProtKB-UniRule"/>
</dbReference>
<evidence type="ECO:0000256" key="2">
    <source>
        <dbReference type="ARBA" id="ARBA00022448"/>
    </source>
</evidence>
<feature type="domain" description="Thioredoxin" evidence="10">
    <location>
        <begin position="1"/>
        <end position="104"/>
    </location>
</feature>
<feature type="site" description="Contributes to redox potential value" evidence="8">
    <location>
        <position position="31"/>
    </location>
</feature>
<dbReference type="NCBIfam" id="TIGR01068">
    <property type="entry name" value="thioredoxin"/>
    <property type="match status" value="1"/>
</dbReference>
<dbReference type="GO" id="GO:0005737">
    <property type="term" value="C:cytoplasm"/>
    <property type="evidence" value="ECO:0007669"/>
    <property type="project" value="TreeGrafter"/>
</dbReference>
<sequence>MAKVVNDSNINEILGSGQPVLIDFWATWCGPCRVLGPVVEEIAEEFEGRAVVAKCNVDDCEDISMKYGIRNIPTLLYFKNGELVDRTVGVVSKQDIADRLNKLI</sequence>
<dbReference type="PANTHER" id="PTHR45663:SF11">
    <property type="entry name" value="GEO12009P1"/>
    <property type="match status" value="1"/>
</dbReference>
<keyword evidence="5 9" id="KW-0676">Redox-active center</keyword>
<dbReference type="FunFam" id="3.40.30.10:FF:000001">
    <property type="entry name" value="Thioredoxin"/>
    <property type="match status" value="1"/>
</dbReference>
<evidence type="ECO:0000313" key="12">
    <source>
        <dbReference type="Proteomes" id="UP000886881"/>
    </source>
</evidence>
<protein>
    <recommendedName>
        <fullName evidence="6 7">Thioredoxin</fullName>
    </recommendedName>
</protein>
<dbReference type="PROSITE" id="PS00194">
    <property type="entry name" value="THIOREDOXIN_1"/>
    <property type="match status" value="1"/>
</dbReference>
<accession>A0A9D1GML2</accession>
<dbReference type="InterPro" id="IPR005746">
    <property type="entry name" value="Thioredoxin"/>
</dbReference>
<dbReference type="InterPro" id="IPR017937">
    <property type="entry name" value="Thioredoxin_CS"/>
</dbReference>
<dbReference type="Gene3D" id="3.40.30.10">
    <property type="entry name" value="Glutaredoxin"/>
    <property type="match status" value="1"/>
</dbReference>
<proteinExistence type="inferred from homology"/>
<feature type="site" description="Contributes to redox potential value" evidence="8">
    <location>
        <position position="30"/>
    </location>
</feature>
<dbReference type="PRINTS" id="PR00421">
    <property type="entry name" value="THIOREDOXIN"/>
</dbReference>
<keyword evidence="4 9" id="KW-1015">Disulfide bond</keyword>
<dbReference type="PIRSF" id="PIRSF000077">
    <property type="entry name" value="Thioredoxin"/>
    <property type="match status" value="1"/>
</dbReference>
<dbReference type="CDD" id="cd02947">
    <property type="entry name" value="TRX_family"/>
    <property type="match status" value="1"/>
</dbReference>
<evidence type="ECO:0000256" key="4">
    <source>
        <dbReference type="ARBA" id="ARBA00023157"/>
    </source>
</evidence>
<feature type="active site" description="Nucleophile" evidence="8">
    <location>
        <position position="29"/>
    </location>
</feature>
<evidence type="ECO:0000256" key="3">
    <source>
        <dbReference type="ARBA" id="ARBA00022982"/>
    </source>
</evidence>
<keyword evidence="3" id="KW-0249">Electron transport</keyword>
<feature type="active site" description="Nucleophile" evidence="8">
    <location>
        <position position="32"/>
    </location>
</feature>
<feature type="disulfide bond" description="Redox-active" evidence="9">
    <location>
        <begin position="29"/>
        <end position="32"/>
    </location>
</feature>
<comment type="similarity">
    <text evidence="1 7">Belongs to the thioredoxin family.</text>
</comment>
<evidence type="ECO:0000256" key="5">
    <source>
        <dbReference type="ARBA" id="ARBA00023284"/>
    </source>
</evidence>
<reference evidence="11" key="2">
    <citation type="journal article" date="2021" name="PeerJ">
        <title>Extensive microbial diversity within the chicken gut microbiome revealed by metagenomics and culture.</title>
        <authorList>
            <person name="Gilroy R."/>
            <person name="Ravi A."/>
            <person name="Getino M."/>
            <person name="Pursley I."/>
            <person name="Horton D.L."/>
            <person name="Alikhan N.F."/>
            <person name="Baker D."/>
            <person name="Gharbi K."/>
            <person name="Hall N."/>
            <person name="Watson M."/>
            <person name="Adriaenssens E.M."/>
            <person name="Foster-Nyarko E."/>
            <person name="Jarju S."/>
            <person name="Secka A."/>
            <person name="Antonio M."/>
            <person name="Oren A."/>
            <person name="Chaudhuri R.R."/>
            <person name="La Ragione R."/>
            <person name="Hildebrand F."/>
            <person name="Pallen M.J."/>
        </authorList>
    </citation>
    <scope>NUCLEOTIDE SEQUENCE</scope>
    <source>
        <strain evidence="11">ChiHecec2B26-709</strain>
    </source>
</reference>
<evidence type="ECO:0000313" key="11">
    <source>
        <dbReference type="EMBL" id="HIT46579.1"/>
    </source>
</evidence>
<evidence type="ECO:0000256" key="1">
    <source>
        <dbReference type="ARBA" id="ARBA00008987"/>
    </source>
</evidence>
<dbReference type="PANTHER" id="PTHR45663">
    <property type="entry name" value="GEO12009P1"/>
    <property type="match status" value="1"/>
</dbReference>
<dbReference type="PROSITE" id="PS51352">
    <property type="entry name" value="THIOREDOXIN_2"/>
    <property type="match status" value="1"/>
</dbReference>
<evidence type="ECO:0000256" key="8">
    <source>
        <dbReference type="PIRSR" id="PIRSR000077-1"/>
    </source>
</evidence>
<organism evidence="11 12">
    <name type="scientific">Candidatus Cryptobacteroides merdipullorum</name>
    <dbReference type="NCBI Taxonomy" id="2840771"/>
    <lineage>
        <taxon>Bacteria</taxon>
        <taxon>Pseudomonadati</taxon>
        <taxon>Bacteroidota</taxon>
        <taxon>Bacteroidia</taxon>
        <taxon>Bacteroidales</taxon>
        <taxon>Candidatus Cryptobacteroides</taxon>
    </lineage>
</organism>
<dbReference type="Pfam" id="PF00085">
    <property type="entry name" value="Thioredoxin"/>
    <property type="match status" value="1"/>
</dbReference>